<keyword evidence="2" id="KW-0489">Methyltransferase</keyword>
<keyword evidence="2" id="KW-0808">Transferase</keyword>
<dbReference type="Pfam" id="PF13649">
    <property type="entry name" value="Methyltransf_25"/>
    <property type="match status" value="1"/>
</dbReference>
<evidence type="ECO:0000313" key="3">
    <source>
        <dbReference type="Proteomes" id="UP000295087"/>
    </source>
</evidence>
<sequence>MRARWITLCDNNSTRQDGFTIPGDRRDGCACRYQVGDDFTAHDPGGSDDDEHDPGRDVIRKSNYFAVMLVTEGRANLGRTDMGESMDDAGFDRKLDAFERWQSTPWGRLRYRIAAANLATHLPAGRSLAVLDVGGGNGLDVLELAALGHRVTIADLSRPSLTSAEALAAERGLADHITTAPVAIDDLATEFGHAAFDIVLCHNVIQYLPESPISALAAQLAHTGLLSVIAPNAAADPLLTAVRSRNLTEALRLLDAPTRVAVTYDTEARACYADDIAGDLRDAGLEVLAHSGIRVVCDLVTDDARKSEPDFYADLERLELALTNRAPYPHFARMFQLIARPSRTR</sequence>
<gene>
    <name evidence="2" type="ORF">DFR75_107238</name>
</gene>
<dbReference type="EMBL" id="SNXK01000007">
    <property type="protein sequence ID" value="TDP32013.1"/>
    <property type="molecule type" value="Genomic_DNA"/>
</dbReference>
<dbReference type="GO" id="GO:0008168">
    <property type="term" value="F:methyltransferase activity"/>
    <property type="evidence" value="ECO:0007669"/>
    <property type="project" value="UniProtKB-KW"/>
</dbReference>
<reference evidence="2 3" key="1">
    <citation type="submission" date="2019-03" db="EMBL/GenBank/DDBJ databases">
        <title>Genomic Encyclopedia of Type Strains, Phase IV (KMG-IV): sequencing the most valuable type-strain genomes for metagenomic binning, comparative biology and taxonomic classification.</title>
        <authorList>
            <person name="Goeker M."/>
        </authorList>
    </citation>
    <scope>NUCLEOTIDE SEQUENCE [LARGE SCALE GENOMIC DNA]</scope>
    <source>
        <strain evidence="2 3">DSM 44496</strain>
    </source>
</reference>
<dbReference type="InterPro" id="IPR029063">
    <property type="entry name" value="SAM-dependent_MTases_sf"/>
</dbReference>
<dbReference type="InterPro" id="IPR041698">
    <property type="entry name" value="Methyltransf_25"/>
</dbReference>
<evidence type="ECO:0000259" key="1">
    <source>
        <dbReference type="Pfam" id="PF13649"/>
    </source>
</evidence>
<dbReference type="AlphaFoldDB" id="A0A4R6P4K9"/>
<dbReference type="Gene3D" id="3.40.50.150">
    <property type="entry name" value="Vaccinia Virus protein VP39"/>
    <property type="match status" value="1"/>
</dbReference>
<organism evidence="2 3">
    <name type="scientific">Nocardia ignorata</name>
    <dbReference type="NCBI Taxonomy" id="145285"/>
    <lineage>
        <taxon>Bacteria</taxon>
        <taxon>Bacillati</taxon>
        <taxon>Actinomycetota</taxon>
        <taxon>Actinomycetes</taxon>
        <taxon>Mycobacteriales</taxon>
        <taxon>Nocardiaceae</taxon>
        <taxon>Nocardia</taxon>
    </lineage>
</organism>
<dbReference type="GO" id="GO:0032259">
    <property type="term" value="P:methylation"/>
    <property type="evidence" value="ECO:0007669"/>
    <property type="project" value="UniProtKB-KW"/>
</dbReference>
<proteinExistence type="predicted"/>
<comment type="caution">
    <text evidence="2">The sequence shown here is derived from an EMBL/GenBank/DDBJ whole genome shotgun (WGS) entry which is preliminary data.</text>
</comment>
<feature type="domain" description="Methyltransferase" evidence="1">
    <location>
        <begin position="130"/>
        <end position="221"/>
    </location>
</feature>
<evidence type="ECO:0000313" key="2">
    <source>
        <dbReference type="EMBL" id="TDP32013.1"/>
    </source>
</evidence>
<protein>
    <submittedName>
        <fullName evidence="2">S-adenosylmethionine-dependent methyltransferase</fullName>
    </submittedName>
</protein>
<dbReference type="SUPFAM" id="SSF53335">
    <property type="entry name" value="S-adenosyl-L-methionine-dependent methyltransferases"/>
    <property type="match status" value="1"/>
</dbReference>
<name>A0A4R6P4K9_NOCIG</name>
<dbReference type="CDD" id="cd02440">
    <property type="entry name" value="AdoMet_MTases"/>
    <property type="match status" value="1"/>
</dbReference>
<keyword evidence="3" id="KW-1185">Reference proteome</keyword>
<accession>A0A4R6P4K9</accession>
<dbReference type="Proteomes" id="UP000295087">
    <property type="component" value="Unassembled WGS sequence"/>
</dbReference>